<feature type="signal peptide" evidence="2">
    <location>
        <begin position="1"/>
        <end position="20"/>
    </location>
</feature>
<feature type="compositionally biased region" description="Basic and acidic residues" evidence="1">
    <location>
        <begin position="283"/>
        <end position="293"/>
    </location>
</feature>
<protein>
    <submittedName>
        <fullName evidence="3">Uncharacterized protein</fullName>
    </submittedName>
</protein>
<gene>
    <name evidence="3" type="ORF">DPMN_048211</name>
</gene>
<feature type="compositionally biased region" description="Basic and acidic residues" evidence="1">
    <location>
        <begin position="237"/>
        <end position="274"/>
    </location>
</feature>
<keyword evidence="4" id="KW-1185">Reference proteome</keyword>
<feature type="region of interest" description="Disordered" evidence="1">
    <location>
        <begin position="191"/>
        <end position="221"/>
    </location>
</feature>
<dbReference type="Proteomes" id="UP000828390">
    <property type="component" value="Unassembled WGS sequence"/>
</dbReference>
<reference evidence="3" key="2">
    <citation type="submission" date="2020-11" db="EMBL/GenBank/DDBJ databases">
        <authorList>
            <person name="McCartney M.A."/>
            <person name="Auch B."/>
            <person name="Kono T."/>
            <person name="Mallez S."/>
            <person name="Becker A."/>
            <person name="Gohl D.M."/>
            <person name="Silverstein K.A.T."/>
            <person name="Koren S."/>
            <person name="Bechman K.B."/>
            <person name="Herman A."/>
            <person name="Abrahante J.E."/>
            <person name="Garbe J."/>
        </authorList>
    </citation>
    <scope>NUCLEOTIDE SEQUENCE</scope>
    <source>
        <strain evidence="3">Duluth1</strain>
        <tissue evidence="3">Whole animal</tissue>
    </source>
</reference>
<comment type="caution">
    <text evidence="3">The sequence shown here is derived from an EMBL/GenBank/DDBJ whole genome shotgun (WGS) entry which is preliminary data.</text>
</comment>
<dbReference type="EMBL" id="JAIWYP010000011">
    <property type="protein sequence ID" value="KAH3741486.1"/>
    <property type="molecule type" value="Genomic_DNA"/>
</dbReference>
<feature type="chain" id="PRO_5039656657" evidence="2">
    <location>
        <begin position="21"/>
        <end position="314"/>
    </location>
</feature>
<feature type="region of interest" description="Disordered" evidence="1">
    <location>
        <begin position="237"/>
        <end position="295"/>
    </location>
</feature>
<evidence type="ECO:0000256" key="2">
    <source>
        <dbReference type="SAM" id="SignalP"/>
    </source>
</evidence>
<organism evidence="3 4">
    <name type="scientific">Dreissena polymorpha</name>
    <name type="common">Zebra mussel</name>
    <name type="synonym">Mytilus polymorpha</name>
    <dbReference type="NCBI Taxonomy" id="45954"/>
    <lineage>
        <taxon>Eukaryota</taxon>
        <taxon>Metazoa</taxon>
        <taxon>Spiralia</taxon>
        <taxon>Lophotrochozoa</taxon>
        <taxon>Mollusca</taxon>
        <taxon>Bivalvia</taxon>
        <taxon>Autobranchia</taxon>
        <taxon>Heteroconchia</taxon>
        <taxon>Euheterodonta</taxon>
        <taxon>Imparidentia</taxon>
        <taxon>Neoheterodontei</taxon>
        <taxon>Myida</taxon>
        <taxon>Dreissenoidea</taxon>
        <taxon>Dreissenidae</taxon>
        <taxon>Dreissena</taxon>
    </lineage>
</organism>
<sequence length="314" mass="36827">MNALLLLCFVGAYNFVAINGNRECEPCSEEITCTIGGVTYECSRDPTQECSVVWTLNGENFTERCKRINKIVRWTRRKIDKVSKKKESDLKILRSSWRMRNVEEKVDQKLKRWNEHIENKLTKILEQTKQLQATSSTGRKSVFKNNIADTELRKHQRDLKIGKKGEKNRFNLERNFRDPTYDVFSHVRKNKQGQIKRNGQIEQTSQKDQALSLLPKQKRPLDYPSFNRAAIEPKRAAKFARREQMTSVKDARVKKNDQQRADHARSIVQRHEQPIRNPGNTRAKQEPRRELTRNEQITTVRDARLKKIQQRSGG</sequence>
<dbReference type="AlphaFoldDB" id="A0A9D4DBW5"/>
<proteinExistence type="predicted"/>
<feature type="compositionally biased region" description="Polar residues" evidence="1">
    <location>
        <begin position="192"/>
        <end position="209"/>
    </location>
</feature>
<name>A0A9D4DBW5_DREPO</name>
<reference evidence="3" key="1">
    <citation type="journal article" date="2019" name="bioRxiv">
        <title>The Genome of the Zebra Mussel, Dreissena polymorpha: A Resource for Invasive Species Research.</title>
        <authorList>
            <person name="McCartney M.A."/>
            <person name="Auch B."/>
            <person name="Kono T."/>
            <person name="Mallez S."/>
            <person name="Zhang Y."/>
            <person name="Obille A."/>
            <person name="Becker A."/>
            <person name="Abrahante J.E."/>
            <person name="Garbe J."/>
            <person name="Badalamenti J.P."/>
            <person name="Herman A."/>
            <person name="Mangelson H."/>
            <person name="Liachko I."/>
            <person name="Sullivan S."/>
            <person name="Sone E.D."/>
            <person name="Koren S."/>
            <person name="Silverstein K.A.T."/>
            <person name="Beckman K.B."/>
            <person name="Gohl D.M."/>
        </authorList>
    </citation>
    <scope>NUCLEOTIDE SEQUENCE</scope>
    <source>
        <strain evidence="3">Duluth1</strain>
        <tissue evidence="3">Whole animal</tissue>
    </source>
</reference>
<evidence type="ECO:0000313" key="4">
    <source>
        <dbReference type="Proteomes" id="UP000828390"/>
    </source>
</evidence>
<evidence type="ECO:0000256" key="1">
    <source>
        <dbReference type="SAM" id="MobiDB-lite"/>
    </source>
</evidence>
<keyword evidence="2" id="KW-0732">Signal</keyword>
<evidence type="ECO:0000313" key="3">
    <source>
        <dbReference type="EMBL" id="KAH3741486.1"/>
    </source>
</evidence>
<accession>A0A9D4DBW5</accession>